<evidence type="ECO:0000313" key="11">
    <source>
        <dbReference type="Proteomes" id="UP000014977"/>
    </source>
</evidence>
<evidence type="ECO:0000256" key="7">
    <source>
        <dbReference type="RuleBase" id="RU003869"/>
    </source>
</evidence>
<dbReference type="GO" id="GO:0022625">
    <property type="term" value="C:cytosolic large ribosomal subunit"/>
    <property type="evidence" value="ECO:0007669"/>
    <property type="project" value="UniProtKB-UniRule"/>
</dbReference>
<dbReference type="GO" id="GO:0019843">
    <property type="term" value="F:rRNA binding"/>
    <property type="evidence" value="ECO:0007669"/>
    <property type="project" value="UniProtKB-UniRule"/>
</dbReference>
<dbReference type="STRING" id="897.B2D07_14860"/>
<dbReference type="Gene3D" id="3.90.930.12">
    <property type="entry name" value="Ribosomal protein L6, alpha-beta domain"/>
    <property type="match status" value="2"/>
</dbReference>
<dbReference type="eggNOG" id="COG0097">
    <property type="taxonomic scope" value="Bacteria"/>
</dbReference>
<sequence length="179" mass="19669">MSRVGKKPIPIPSKTKVSYKDGMISVEGEKGKLTRTIHDAVNLDVQDNEIHVTMEKDTREIRAIQGLTRSLVSNMVTGVSAGFERILEINGIGYRAEVSGNQIVLNLGYSHPINFEIPKGISAEVDRNNTIKLSGIDKEALGQMAASIRRLRPPEPYKGKGIKYAQEKIQRKAGKTGAK</sequence>
<organism evidence="10 11">
    <name type="scientific">Desulfococcus multivorans DSM 2059</name>
    <dbReference type="NCBI Taxonomy" id="1121405"/>
    <lineage>
        <taxon>Bacteria</taxon>
        <taxon>Pseudomonadati</taxon>
        <taxon>Thermodesulfobacteriota</taxon>
        <taxon>Desulfobacteria</taxon>
        <taxon>Desulfobacterales</taxon>
        <taxon>Desulfococcaceae</taxon>
        <taxon>Desulfococcus</taxon>
    </lineage>
</organism>
<dbReference type="InterPro" id="IPR036789">
    <property type="entry name" value="Ribosomal_uL6-like_a/b-dom_sf"/>
</dbReference>
<comment type="caution">
    <text evidence="10">The sequence shown here is derived from an EMBL/GenBank/DDBJ whole genome shotgun (WGS) entry which is preliminary data.</text>
</comment>
<dbReference type="PATRIC" id="fig|1121405.3.peg.4174"/>
<evidence type="ECO:0000256" key="1">
    <source>
        <dbReference type="ARBA" id="ARBA00009356"/>
    </source>
</evidence>
<proteinExistence type="inferred from homology"/>
<comment type="subunit">
    <text evidence="6">Part of the 50S ribosomal subunit.</text>
</comment>
<dbReference type="GO" id="GO:0002181">
    <property type="term" value="P:cytoplasmic translation"/>
    <property type="evidence" value="ECO:0007669"/>
    <property type="project" value="TreeGrafter"/>
</dbReference>
<dbReference type="Proteomes" id="UP000014977">
    <property type="component" value="Unassembled WGS sequence"/>
</dbReference>
<evidence type="ECO:0000313" key="10">
    <source>
        <dbReference type="EMBL" id="EPR33226.1"/>
    </source>
</evidence>
<keyword evidence="5 6" id="KW-0687">Ribonucleoprotein</keyword>
<evidence type="ECO:0000256" key="5">
    <source>
        <dbReference type="ARBA" id="ARBA00023274"/>
    </source>
</evidence>
<dbReference type="PROSITE" id="PS00525">
    <property type="entry name" value="RIBOSOMAL_L6_1"/>
    <property type="match status" value="1"/>
</dbReference>
<dbReference type="Pfam" id="PF00347">
    <property type="entry name" value="Ribosomal_L6"/>
    <property type="match status" value="2"/>
</dbReference>
<evidence type="ECO:0000256" key="3">
    <source>
        <dbReference type="ARBA" id="ARBA00022884"/>
    </source>
</evidence>
<evidence type="ECO:0000259" key="9">
    <source>
        <dbReference type="Pfam" id="PF00347"/>
    </source>
</evidence>
<accession>S7T9E0</accession>
<dbReference type="HAMAP" id="MF_01365_B">
    <property type="entry name" value="Ribosomal_uL6_B"/>
    <property type="match status" value="1"/>
</dbReference>
<feature type="domain" description="Large ribosomal subunit protein uL6 alpha-beta" evidence="9">
    <location>
        <begin position="91"/>
        <end position="164"/>
    </location>
</feature>
<dbReference type="OrthoDB" id="9805007at2"/>
<dbReference type="FunFam" id="3.90.930.12:FF:000001">
    <property type="entry name" value="50S ribosomal protein L6"/>
    <property type="match status" value="1"/>
</dbReference>
<dbReference type="InterPro" id="IPR019906">
    <property type="entry name" value="Ribosomal_uL6_bac-type"/>
</dbReference>
<evidence type="ECO:0000256" key="6">
    <source>
        <dbReference type="HAMAP-Rule" id="MF_01365"/>
    </source>
</evidence>
<keyword evidence="2 6" id="KW-0699">rRNA-binding</keyword>
<dbReference type="InterPro" id="IPR000702">
    <property type="entry name" value="Ribosomal_uL6-like"/>
</dbReference>
<evidence type="ECO:0000256" key="4">
    <source>
        <dbReference type="ARBA" id="ARBA00022980"/>
    </source>
</evidence>
<keyword evidence="4 6" id="KW-0689">Ribosomal protein</keyword>
<dbReference type="GO" id="GO:0003735">
    <property type="term" value="F:structural constituent of ribosome"/>
    <property type="evidence" value="ECO:0007669"/>
    <property type="project" value="UniProtKB-UniRule"/>
</dbReference>
<comment type="similarity">
    <text evidence="1 6 7">Belongs to the universal ribosomal protein uL6 family.</text>
</comment>
<dbReference type="PIRSF" id="PIRSF002162">
    <property type="entry name" value="Ribosomal_L6"/>
    <property type="match status" value="1"/>
</dbReference>
<dbReference type="EMBL" id="ATHJ01000129">
    <property type="protein sequence ID" value="EPR33226.1"/>
    <property type="molecule type" value="Genomic_DNA"/>
</dbReference>
<dbReference type="InterPro" id="IPR020040">
    <property type="entry name" value="Ribosomal_uL6_a/b-dom"/>
</dbReference>
<keyword evidence="11" id="KW-1185">Reference proteome</keyword>
<reference evidence="10 11" key="1">
    <citation type="journal article" date="2013" name="Genome Announc.">
        <title>Draft genome sequences for three mercury-methylating, sulfate-reducing bacteria.</title>
        <authorList>
            <person name="Brown S.D."/>
            <person name="Hurt R.A.Jr."/>
            <person name="Gilmour C.C."/>
            <person name="Elias D.A."/>
        </authorList>
    </citation>
    <scope>NUCLEOTIDE SEQUENCE [LARGE SCALE GENOMIC DNA]</scope>
    <source>
        <strain evidence="10 11">DSM 2059</strain>
    </source>
</reference>
<evidence type="ECO:0000256" key="2">
    <source>
        <dbReference type="ARBA" id="ARBA00022730"/>
    </source>
</evidence>
<protein>
    <recommendedName>
        <fullName evidence="6">Large ribosomal subunit protein uL6</fullName>
    </recommendedName>
</protein>
<dbReference type="PRINTS" id="PR00059">
    <property type="entry name" value="RIBOSOMALL6"/>
</dbReference>
<feature type="domain" description="Large ribosomal subunit protein uL6 alpha-beta" evidence="9">
    <location>
        <begin position="11"/>
        <end position="82"/>
    </location>
</feature>
<dbReference type="SUPFAM" id="SSF56053">
    <property type="entry name" value="Ribosomal protein L6"/>
    <property type="match status" value="2"/>
</dbReference>
<gene>
    <name evidence="6" type="primary">rplF</name>
    <name evidence="10" type="ORF">dsmv_3575</name>
</gene>
<keyword evidence="3 6" id="KW-0694">RNA-binding</keyword>
<dbReference type="FunFam" id="3.90.930.12:FF:000002">
    <property type="entry name" value="50S ribosomal protein L6"/>
    <property type="match status" value="1"/>
</dbReference>
<dbReference type="NCBIfam" id="TIGR03654">
    <property type="entry name" value="L6_bact"/>
    <property type="match status" value="1"/>
</dbReference>
<comment type="function">
    <text evidence="6 8">This protein binds to the 23S rRNA, and is important in its secondary structure. It is located near the subunit interface in the base of the L7/L12 stalk, and near the tRNA binding site of the peptidyltransferase center.</text>
</comment>
<dbReference type="PANTHER" id="PTHR11655">
    <property type="entry name" value="60S/50S RIBOSOMAL PROTEIN L6/L9"/>
    <property type="match status" value="1"/>
</dbReference>
<evidence type="ECO:0000256" key="8">
    <source>
        <dbReference type="RuleBase" id="RU003870"/>
    </source>
</evidence>
<dbReference type="InterPro" id="IPR002358">
    <property type="entry name" value="Ribosomal_uL6_CS"/>
</dbReference>
<name>S7T9E0_DESML</name>
<dbReference type="RefSeq" id="WP_020878731.1">
    <property type="nucleotide sequence ID" value="NZ_ATHJ01000129.1"/>
</dbReference>
<dbReference type="PANTHER" id="PTHR11655:SF14">
    <property type="entry name" value="LARGE RIBOSOMAL SUBUNIT PROTEIN UL6M"/>
    <property type="match status" value="1"/>
</dbReference>
<dbReference type="AlphaFoldDB" id="S7T9E0"/>